<keyword evidence="5" id="KW-1185">Reference proteome</keyword>
<dbReference type="GO" id="GO:0005975">
    <property type="term" value="P:carbohydrate metabolic process"/>
    <property type="evidence" value="ECO:0007669"/>
    <property type="project" value="InterPro"/>
</dbReference>
<dbReference type="CDD" id="cd08023">
    <property type="entry name" value="GH16_laminarinase_like"/>
    <property type="match status" value="1"/>
</dbReference>
<dbReference type="SUPFAM" id="SSF49899">
    <property type="entry name" value="Concanavalin A-like lectins/glucanases"/>
    <property type="match status" value="1"/>
</dbReference>
<dbReference type="InterPro" id="IPR013320">
    <property type="entry name" value="ConA-like_dom_sf"/>
</dbReference>
<dbReference type="PANTHER" id="PTHR10963:SF55">
    <property type="entry name" value="GLYCOSIDE HYDROLASE FAMILY 16 PROTEIN"/>
    <property type="match status" value="1"/>
</dbReference>
<evidence type="ECO:0000256" key="2">
    <source>
        <dbReference type="SAM" id="MobiDB-lite"/>
    </source>
</evidence>
<dbReference type="Pfam" id="PF00722">
    <property type="entry name" value="Glyco_hydro_16"/>
    <property type="match status" value="1"/>
</dbReference>
<protein>
    <submittedName>
        <fullName evidence="4">Family 16 glycosylhydrolase</fullName>
    </submittedName>
</protein>
<organism evidence="4 5">
    <name type="scientific">Ramlibacter albus</name>
    <dbReference type="NCBI Taxonomy" id="2079448"/>
    <lineage>
        <taxon>Bacteria</taxon>
        <taxon>Pseudomonadati</taxon>
        <taxon>Pseudomonadota</taxon>
        <taxon>Betaproteobacteria</taxon>
        <taxon>Burkholderiales</taxon>
        <taxon>Comamonadaceae</taxon>
        <taxon>Ramlibacter</taxon>
    </lineage>
</organism>
<feature type="region of interest" description="Disordered" evidence="2">
    <location>
        <begin position="271"/>
        <end position="320"/>
    </location>
</feature>
<feature type="domain" description="GH16" evidence="3">
    <location>
        <begin position="2"/>
        <end position="262"/>
    </location>
</feature>
<sequence>MAKWMAAVTAMAVLPCAAQWRLVHEENFASGAPLDTSYWSIETGMHRNREAQYYLPDNVRVANGMLTIEARRQEVPNAAYKPGSRSWRTEKRTAQYTSGSLAAKQPLHFGRVEVVARGPSGAGVWPAIWLLHESAGVYGEIDLFEAVGKHPDTTFAGVHWGSEPRTRQHRNSSLLLPKFENNWHTHVLEWTPQRIAVTVDGRPVFSFDPSDAARPGHDPLRKPMHLRINLALGGSWGGPIDDSKLPARLDIASVRVWRWEPESLAAIEPPTIPSRLRAPGPSAPAALTAQTDADPGGAGVPGSGPPALSDAPAPAPRWGR</sequence>
<dbReference type="EMBL" id="JACORU010000002">
    <property type="protein sequence ID" value="MBC5764218.1"/>
    <property type="molecule type" value="Genomic_DNA"/>
</dbReference>
<dbReference type="Gene3D" id="2.60.120.200">
    <property type="match status" value="1"/>
</dbReference>
<dbReference type="Proteomes" id="UP000596827">
    <property type="component" value="Unassembled WGS sequence"/>
</dbReference>
<dbReference type="PANTHER" id="PTHR10963">
    <property type="entry name" value="GLYCOSYL HYDROLASE-RELATED"/>
    <property type="match status" value="1"/>
</dbReference>
<dbReference type="InterPro" id="IPR050546">
    <property type="entry name" value="Glycosyl_Hydrlase_16"/>
</dbReference>
<dbReference type="GO" id="GO:0004553">
    <property type="term" value="F:hydrolase activity, hydrolyzing O-glycosyl compounds"/>
    <property type="evidence" value="ECO:0007669"/>
    <property type="project" value="InterPro"/>
</dbReference>
<evidence type="ECO:0000256" key="1">
    <source>
        <dbReference type="ARBA" id="ARBA00006865"/>
    </source>
</evidence>
<dbReference type="PROSITE" id="PS51762">
    <property type="entry name" value="GH16_2"/>
    <property type="match status" value="1"/>
</dbReference>
<dbReference type="InterPro" id="IPR000757">
    <property type="entry name" value="Beta-glucanase-like"/>
</dbReference>
<comment type="similarity">
    <text evidence="1">Belongs to the glycosyl hydrolase 16 family.</text>
</comment>
<reference evidence="4" key="1">
    <citation type="submission" date="2020-08" db="EMBL/GenBank/DDBJ databases">
        <title>Ramlibacter sp. GTP1 16S ribosomal RNA gene genome sequencing and assembly.</title>
        <authorList>
            <person name="Kang M."/>
        </authorList>
    </citation>
    <scope>NUCLEOTIDE SEQUENCE</scope>
    <source>
        <strain evidence="4">GTP1</strain>
    </source>
</reference>
<proteinExistence type="inferred from homology"/>
<dbReference type="AlphaFoldDB" id="A0A923M7B0"/>
<name>A0A923M7B0_9BURK</name>
<dbReference type="RefSeq" id="WP_187080694.1">
    <property type="nucleotide sequence ID" value="NZ_JACORU010000002.1"/>
</dbReference>
<evidence type="ECO:0000313" key="4">
    <source>
        <dbReference type="EMBL" id="MBC5764218.1"/>
    </source>
</evidence>
<comment type="caution">
    <text evidence="4">The sequence shown here is derived from an EMBL/GenBank/DDBJ whole genome shotgun (WGS) entry which is preliminary data.</text>
</comment>
<evidence type="ECO:0000259" key="3">
    <source>
        <dbReference type="PROSITE" id="PS51762"/>
    </source>
</evidence>
<accession>A0A923M7B0</accession>
<gene>
    <name evidence="4" type="ORF">H8R02_07145</name>
</gene>
<evidence type="ECO:0000313" key="5">
    <source>
        <dbReference type="Proteomes" id="UP000596827"/>
    </source>
</evidence>